<protein>
    <submittedName>
        <fullName evidence="2">Uncharacterized protein</fullName>
    </submittedName>
</protein>
<sequence>MMSNRRAELRRHEKAASKPAPIYNPNPLKIQVQREYDRVMKEVREKATEDALTMFLTITVKVMHDKYGWRSRKRLPDLAQALTDEFQNFYESGLDVEKYCDDVADETGLRFKTFDEGKKFSIHGEVVL</sequence>
<reference evidence="2 3" key="1">
    <citation type="submission" date="2019-08" db="EMBL/GenBank/DDBJ databases">
        <title>In-depth cultivation of the pig gut microbiome towards novel bacterial diversity and tailored functional studies.</title>
        <authorList>
            <person name="Wylensek D."/>
            <person name="Hitch T.C.A."/>
            <person name="Clavel T."/>
        </authorList>
    </citation>
    <scope>NUCLEOTIDE SEQUENCE [LARGE SCALE GENOMIC DNA]</scope>
    <source>
        <strain evidence="2 3">Oil+RF-744-WCA-WT-11</strain>
    </source>
</reference>
<dbReference type="EMBL" id="VULZ01000001">
    <property type="protein sequence ID" value="MSS13662.1"/>
    <property type="molecule type" value="Genomic_DNA"/>
</dbReference>
<dbReference type="AlphaFoldDB" id="A0A6L5X5Q6"/>
<evidence type="ECO:0000256" key="1">
    <source>
        <dbReference type="SAM" id="MobiDB-lite"/>
    </source>
</evidence>
<comment type="caution">
    <text evidence="2">The sequence shown here is derived from an EMBL/GenBank/DDBJ whole genome shotgun (WGS) entry which is preliminary data.</text>
</comment>
<feature type="region of interest" description="Disordered" evidence="1">
    <location>
        <begin position="1"/>
        <end position="24"/>
    </location>
</feature>
<name>A0A6L5X5Q6_9FIRM</name>
<dbReference type="RefSeq" id="WP_154521909.1">
    <property type="nucleotide sequence ID" value="NZ_VULZ01000001.1"/>
</dbReference>
<keyword evidence="3" id="KW-1185">Reference proteome</keyword>
<dbReference type="Proteomes" id="UP000481852">
    <property type="component" value="Unassembled WGS sequence"/>
</dbReference>
<evidence type="ECO:0000313" key="3">
    <source>
        <dbReference type="Proteomes" id="UP000481852"/>
    </source>
</evidence>
<organism evidence="2 3">
    <name type="scientific">Porcincola intestinalis</name>
    <dbReference type="NCBI Taxonomy" id="2606632"/>
    <lineage>
        <taxon>Bacteria</taxon>
        <taxon>Bacillati</taxon>
        <taxon>Bacillota</taxon>
        <taxon>Clostridia</taxon>
        <taxon>Lachnospirales</taxon>
        <taxon>Lachnospiraceae</taxon>
        <taxon>Porcincola</taxon>
    </lineage>
</organism>
<feature type="compositionally biased region" description="Basic and acidic residues" evidence="1">
    <location>
        <begin position="1"/>
        <end position="16"/>
    </location>
</feature>
<evidence type="ECO:0000313" key="2">
    <source>
        <dbReference type="EMBL" id="MSS13662.1"/>
    </source>
</evidence>
<accession>A0A6L5X5Q6</accession>
<proteinExistence type="predicted"/>
<gene>
    <name evidence="2" type="ORF">FYJ35_01115</name>
</gene>